<evidence type="ECO:0000313" key="3">
    <source>
        <dbReference type="Proteomes" id="UP000249898"/>
    </source>
</evidence>
<dbReference type="GO" id="GO:0051607">
    <property type="term" value="P:defense response to virus"/>
    <property type="evidence" value="ECO:0007669"/>
    <property type="project" value="UniProtKB-KW"/>
</dbReference>
<gene>
    <name evidence="2" type="ORF">A8139_07685</name>
</gene>
<evidence type="ECO:0000313" key="2">
    <source>
        <dbReference type="EMBL" id="AWX99889.1"/>
    </source>
</evidence>
<protein>
    <submittedName>
        <fullName evidence="2">Type I-E CRISPR-associated protein Cas5/CasD</fullName>
    </submittedName>
</protein>
<dbReference type="InterPro" id="IPR010147">
    <property type="entry name" value="CRISPR-assoc_prot_CasD"/>
</dbReference>
<accession>A0A2Z4PR03</accession>
<dbReference type="InterPro" id="IPR013422">
    <property type="entry name" value="CRISPR-assoc_prot_Cas5_N"/>
</dbReference>
<dbReference type="Proteomes" id="UP000249898">
    <property type="component" value="Chromosome"/>
</dbReference>
<reference evidence="2 3" key="1">
    <citation type="submission" date="2016-06" db="EMBL/GenBank/DDBJ databases">
        <title>The sequenced genome of the ice-adhering bacterium Marinomonas primoryensis, from Antarctica.</title>
        <authorList>
            <person name="Graham L."/>
            <person name="Vance T.D.R."/>
            <person name="Davies P.L."/>
        </authorList>
    </citation>
    <scope>NUCLEOTIDE SEQUENCE [LARGE SCALE GENOMIC DNA]</scope>
    <source>
        <strain evidence="2 3">AceL</strain>
    </source>
</reference>
<dbReference type="Pfam" id="PF09704">
    <property type="entry name" value="Cas_Cas5d"/>
    <property type="match status" value="1"/>
</dbReference>
<evidence type="ECO:0000256" key="1">
    <source>
        <dbReference type="ARBA" id="ARBA00023118"/>
    </source>
</evidence>
<dbReference type="GO" id="GO:0043571">
    <property type="term" value="P:maintenance of CRISPR repeat elements"/>
    <property type="evidence" value="ECO:0007669"/>
    <property type="project" value="InterPro"/>
</dbReference>
<organism evidence="2 3">
    <name type="scientific">Marinomonas primoryensis</name>
    <dbReference type="NCBI Taxonomy" id="178399"/>
    <lineage>
        <taxon>Bacteria</taxon>
        <taxon>Pseudomonadati</taxon>
        <taxon>Pseudomonadota</taxon>
        <taxon>Gammaproteobacteria</taxon>
        <taxon>Oceanospirillales</taxon>
        <taxon>Oceanospirillaceae</taxon>
        <taxon>Marinomonas</taxon>
    </lineage>
</organism>
<dbReference type="AlphaFoldDB" id="A0A2Z4PR03"/>
<dbReference type="Gene3D" id="3.30.70.2660">
    <property type="match status" value="1"/>
</dbReference>
<keyword evidence="1" id="KW-0051">Antiviral defense</keyword>
<dbReference type="RefSeq" id="WP_112137036.1">
    <property type="nucleotide sequence ID" value="NZ_CP016181.1"/>
</dbReference>
<dbReference type="NCBIfam" id="TIGR02593">
    <property type="entry name" value="CRISPR_cas5"/>
    <property type="match status" value="1"/>
</dbReference>
<dbReference type="GO" id="GO:0003723">
    <property type="term" value="F:RNA binding"/>
    <property type="evidence" value="ECO:0007669"/>
    <property type="project" value="InterPro"/>
</dbReference>
<dbReference type="CDD" id="cd09756">
    <property type="entry name" value="Cas5_I-E"/>
    <property type="match status" value="1"/>
</dbReference>
<dbReference type="OrthoDB" id="5704083at2"/>
<dbReference type="NCBIfam" id="TIGR01868">
    <property type="entry name" value="casD_Cas5e"/>
    <property type="match status" value="1"/>
</dbReference>
<dbReference type="InterPro" id="IPR021124">
    <property type="entry name" value="CRISPR-assoc_prot_Cas5"/>
</dbReference>
<name>A0A2Z4PR03_9GAMM</name>
<sequence length="258" mass="29106">MKDYLVFRLYGPMASWGQPAVGGDRATAIAPTRSAVLGLLGAALGIKRDDAQQLDALHSSVQVATKQVTPTSLLRDYHTSQVPSRNNKYVYRTRKNELLDEPKEKLNTILSTRDYRCDGIWIVAISLTKNSLFGLDQLKKALIKPVYVLSLGRKSCPLAAPLLPMLLTAVSLREALDYPFSSIIDSDKPHLDAIWLRPNTLSTYTWEGSVDEFPGETALTTHPWDDPINRDRWQFKQRTMHQITVHQITRHQVKVEEA</sequence>
<dbReference type="EMBL" id="CP016181">
    <property type="protein sequence ID" value="AWX99889.1"/>
    <property type="molecule type" value="Genomic_DNA"/>
</dbReference>
<proteinExistence type="predicted"/>